<evidence type="ECO:0000256" key="3">
    <source>
        <dbReference type="ARBA" id="ARBA00022801"/>
    </source>
</evidence>
<dbReference type="Pfam" id="PF04586">
    <property type="entry name" value="Peptidase_S78"/>
    <property type="match status" value="1"/>
</dbReference>
<feature type="region of interest" description="Disordered" evidence="4">
    <location>
        <begin position="208"/>
        <end position="275"/>
    </location>
</feature>
<name>A0A517DVJ1_9FIRM</name>
<keyword evidence="3" id="KW-0378">Hydrolase</keyword>
<dbReference type="GO" id="GO:0008233">
    <property type="term" value="F:peptidase activity"/>
    <property type="evidence" value="ECO:0007669"/>
    <property type="project" value="UniProtKB-KW"/>
</dbReference>
<evidence type="ECO:0000259" key="5">
    <source>
        <dbReference type="Pfam" id="PF04586"/>
    </source>
</evidence>
<sequence length="765" mass="84950">MANRTGNKKRSRLGKTFYRETAAIEPASIDTKNRIVPVSFSSSQPVQRYWWDGEDYNEILGHAKDHADLTRLRDIGVALFNHDPAQPIGKVLNPVIDSKAMKGTAAIRFDTDKASDVIYQKVLNGTLKGVSVGYRVTDWETVKEGETSADGLYEGPCEIARNWEPFEISIVSVPADSSVGVGRSMDDIQHLIQQAVAAALKKRKKALGLARPDEDWDEDEYQDEDGDRAEEEDEDSEDERDEDEDREEDENLDDDSDLDEEDADETPDDTDDLYPECDYLEDGVCGRGECPVDGSFTCCLNCAEQETCEDACKPKMEVIRSMKTNNAGRSPAALNIVRKKAAKAERARVMEIRAMFRSFRSQTGLKEDAFIDKGVSVEKARKAIMADISKRKAAPVVQTPEIQFVADDEDKFRAAAVDALAWRSGLKLAKPVRGFEALRSVNMVDLGRIVYERTSGKRFNSFDRDLLVREMVQSSAFSYILQNVADKAMQNAYQMAAVTYPAWTKHGVLNDYKPALRAQLSEVPLLDNVSKGAEYKLITLTDAGEWIQLSKRGNLFSITREDILNDDMHALVDFPARWAGAARMTINQDVYQTLTANPKMGYDNTPIFDPVHNNVATTMKKAPSKDSLQAAIQGMMLQTGLKTATPLNIRPKFLLTPVALMFGAKQLVQSAADPTAPNAGAVNVLQDIVTLVTDPLLDVANNSAWYLAADPAVTDTIEVAFLNGQDTPYIEQQNGFNVDGITFKIRIEYGVKALDWRGLYLNPGK</sequence>
<feature type="compositionally biased region" description="Acidic residues" evidence="4">
    <location>
        <begin position="214"/>
        <end position="275"/>
    </location>
</feature>
<keyword evidence="2 6" id="KW-0645">Protease</keyword>
<dbReference type="Proteomes" id="UP000320776">
    <property type="component" value="Chromosome"/>
</dbReference>
<proteinExistence type="predicted"/>
<dbReference type="OrthoDB" id="9806592at2"/>
<gene>
    <name evidence="6" type="ORF">SPTER_27300</name>
</gene>
<organism evidence="6 7">
    <name type="scientific">Sporomusa termitida</name>
    <dbReference type="NCBI Taxonomy" id="2377"/>
    <lineage>
        <taxon>Bacteria</taxon>
        <taxon>Bacillati</taxon>
        <taxon>Bacillota</taxon>
        <taxon>Negativicutes</taxon>
        <taxon>Selenomonadales</taxon>
        <taxon>Sporomusaceae</taxon>
        <taxon>Sporomusa</taxon>
    </lineage>
</organism>
<evidence type="ECO:0000256" key="2">
    <source>
        <dbReference type="ARBA" id="ARBA00022670"/>
    </source>
</evidence>
<dbReference type="KEGG" id="sted:SPTER_27300"/>
<dbReference type="RefSeq" id="WP_144350851.1">
    <property type="nucleotide sequence ID" value="NZ_CP036259.1"/>
</dbReference>
<evidence type="ECO:0000313" key="7">
    <source>
        <dbReference type="Proteomes" id="UP000320776"/>
    </source>
</evidence>
<evidence type="ECO:0000256" key="4">
    <source>
        <dbReference type="SAM" id="MobiDB-lite"/>
    </source>
</evidence>
<reference evidence="6 7" key="1">
    <citation type="submission" date="2019-02" db="EMBL/GenBank/DDBJ databases">
        <title>Closed genome of Sporomusa termitida DSM 4440.</title>
        <authorList>
            <person name="Poehlein A."/>
            <person name="Daniel R."/>
        </authorList>
    </citation>
    <scope>NUCLEOTIDE SEQUENCE [LARGE SCALE GENOMIC DNA]</scope>
    <source>
        <strain evidence="6 7">DSM 4440</strain>
    </source>
</reference>
<protein>
    <submittedName>
        <fullName evidence="6">Phage prohead protease, HK97 family</fullName>
    </submittedName>
</protein>
<dbReference type="EMBL" id="CP036259">
    <property type="protein sequence ID" value="QDR81351.1"/>
    <property type="molecule type" value="Genomic_DNA"/>
</dbReference>
<feature type="domain" description="Prohead serine protease" evidence="5">
    <location>
        <begin position="77"/>
        <end position="182"/>
    </location>
</feature>
<evidence type="ECO:0000313" key="6">
    <source>
        <dbReference type="EMBL" id="QDR81351.1"/>
    </source>
</evidence>
<keyword evidence="1" id="KW-1188">Viral release from host cell</keyword>
<dbReference type="GO" id="GO:0006508">
    <property type="term" value="P:proteolysis"/>
    <property type="evidence" value="ECO:0007669"/>
    <property type="project" value="UniProtKB-KW"/>
</dbReference>
<dbReference type="Pfam" id="PF25209">
    <property type="entry name" value="Phage_capsid_4"/>
    <property type="match status" value="1"/>
</dbReference>
<dbReference type="AlphaFoldDB" id="A0A517DVJ1"/>
<accession>A0A517DVJ1</accession>
<evidence type="ECO:0000256" key="1">
    <source>
        <dbReference type="ARBA" id="ARBA00022612"/>
    </source>
</evidence>
<keyword evidence="7" id="KW-1185">Reference proteome</keyword>
<dbReference type="InterPro" id="IPR054613">
    <property type="entry name" value="Peptidase_S78_dom"/>
</dbReference>